<dbReference type="InterPro" id="IPR000835">
    <property type="entry name" value="HTH_MarR-typ"/>
</dbReference>
<dbReference type="InterPro" id="IPR036388">
    <property type="entry name" value="WH-like_DNA-bd_sf"/>
</dbReference>
<dbReference type="Gene3D" id="1.10.10.10">
    <property type="entry name" value="Winged helix-like DNA-binding domain superfamily/Winged helix DNA-binding domain"/>
    <property type="match status" value="1"/>
</dbReference>
<dbReference type="GO" id="GO:0006950">
    <property type="term" value="P:response to stress"/>
    <property type="evidence" value="ECO:0007669"/>
    <property type="project" value="TreeGrafter"/>
</dbReference>
<dbReference type="SMART" id="SM00347">
    <property type="entry name" value="HTH_MARR"/>
    <property type="match status" value="1"/>
</dbReference>
<evidence type="ECO:0000259" key="1">
    <source>
        <dbReference type="PROSITE" id="PS50995"/>
    </source>
</evidence>
<dbReference type="AlphaFoldDB" id="A0A5B9MH72"/>
<dbReference type="RefSeq" id="WP_147869832.1">
    <property type="nucleotide sequence ID" value="NZ_CP036264.1"/>
</dbReference>
<dbReference type="InterPro" id="IPR036390">
    <property type="entry name" value="WH_DNA-bd_sf"/>
</dbReference>
<sequence>MEPNKAKSLADEIGKRGPFASLQQETYLNLLRTSTQLHRAFVQLFESVGISDSQYNVLRILQGTGKPMQIYQIGQHMITPQADISRLIDRLAKAELVKRARCDEDRRVVWIQLAPKGRAALKKLAKPLEKLHQTQFRHLSDQDLATLNELLFRARQSEP</sequence>
<dbReference type="Pfam" id="PF01047">
    <property type="entry name" value="MarR"/>
    <property type="match status" value="1"/>
</dbReference>
<dbReference type="PANTHER" id="PTHR33164">
    <property type="entry name" value="TRANSCRIPTIONAL REGULATOR, MARR FAMILY"/>
    <property type="match status" value="1"/>
</dbReference>
<reference evidence="2 3" key="1">
    <citation type="submission" date="2019-02" db="EMBL/GenBank/DDBJ databases">
        <title>Planctomycetal bacteria perform biofilm scaping via a novel small molecule.</title>
        <authorList>
            <person name="Jeske O."/>
            <person name="Boedeker C."/>
            <person name="Wiegand S."/>
            <person name="Breitling P."/>
            <person name="Kallscheuer N."/>
            <person name="Jogler M."/>
            <person name="Rohde M."/>
            <person name="Petersen J."/>
            <person name="Medema M.H."/>
            <person name="Surup F."/>
            <person name="Jogler C."/>
        </authorList>
    </citation>
    <scope>NUCLEOTIDE SEQUENCE [LARGE SCALE GENOMIC DNA]</scope>
    <source>
        <strain evidence="2 3">Mal15</strain>
    </source>
</reference>
<feature type="domain" description="HTH marR-type" evidence="1">
    <location>
        <begin position="23"/>
        <end position="156"/>
    </location>
</feature>
<proteinExistence type="predicted"/>
<dbReference type="PANTHER" id="PTHR33164:SF43">
    <property type="entry name" value="HTH-TYPE TRANSCRIPTIONAL REPRESSOR YETL"/>
    <property type="match status" value="1"/>
</dbReference>
<dbReference type="GO" id="GO:0003700">
    <property type="term" value="F:DNA-binding transcription factor activity"/>
    <property type="evidence" value="ECO:0007669"/>
    <property type="project" value="InterPro"/>
</dbReference>
<dbReference type="InterPro" id="IPR039422">
    <property type="entry name" value="MarR/SlyA-like"/>
</dbReference>
<evidence type="ECO:0000313" key="3">
    <source>
        <dbReference type="Proteomes" id="UP000321353"/>
    </source>
</evidence>
<organism evidence="2 3">
    <name type="scientific">Stieleria maiorica</name>
    <dbReference type="NCBI Taxonomy" id="2795974"/>
    <lineage>
        <taxon>Bacteria</taxon>
        <taxon>Pseudomonadati</taxon>
        <taxon>Planctomycetota</taxon>
        <taxon>Planctomycetia</taxon>
        <taxon>Pirellulales</taxon>
        <taxon>Pirellulaceae</taxon>
        <taxon>Stieleria</taxon>
    </lineage>
</organism>
<evidence type="ECO:0000313" key="2">
    <source>
        <dbReference type="EMBL" id="QEG00622.1"/>
    </source>
</evidence>
<protein>
    <submittedName>
        <fullName evidence="2">Transcriptional regulator SlyA</fullName>
    </submittedName>
</protein>
<dbReference type="SUPFAM" id="SSF46785">
    <property type="entry name" value="Winged helix' DNA-binding domain"/>
    <property type="match status" value="1"/>
</dbReference>
<accession>A0A5B9MH72</accession>
<dbReference type="Proteomes" id="UP000321353">
    <property type="component" value="Chromosome"/>
</dbReference>
<name>A0A5B9MH72_9BACT</name>
<keyword evidence="3" id="KW-1185">Reference proteome</keyword>
<dbReference type="EMBL" id="CP036264">
    <property type="protein sequence ID" value="QEG00622.1"/>
    <property type="molecule type" value="Genomic_DNA"/>
</dbReference>
<dbReference type="PROSITE" id="PS50995">
    <property type="entry name" value="HTH_MARR_2"/>
    <property type="match status" value="1"/>
</dbReference>
<gene>
    <name evidence="2" type="ORF">Mal15_46930</name>
</gene>
<dbReference type="KEGG" id="smam:Mal15_46930"/>